<dbReference type="PANTHER" id="PTHR42655:SF1">
    <property type="entry name" value="GLYCOGEN PHOSPHORYLASE"/>
    <property type="match status" value="1"/>
</dbReference>
<evidence type="ECO:0000313" key="2">
    <source>
        <dbReference type="Proteomes" id="UP001212803"/>
    </source>
</evidence>
<dbReference type="Gene3D" id="3.40.50.2000">
    <property type="entry name" value="Glycogen Phosphorylase B"/>
    <property type="match status" value="1"/>
</dbReference>
<keyword evidence="2" id="KW-1185">Reference proteome</keyword>
<evidence type="ECO:0000313" key="1">
    <source>
        <dbReference type="EMBL" id="WBL37504.1"/>
    </source>
</evidence>
<dbReference type="InterPro" id="IPR011834">
    <property type="entry name" value="Agluc_phsphrylas"/>
</dbReference>
<dbReference type="NCBIfam" id="TIGR02094">
    <property type="entry name" value="more_P_ylases"/>
    <property type="match status" value="1"/>
</dbReference>
<dbReference type="EMBL" id="CP115149">
    <property type="protein sequence ID" value="WBL37504.1"/>
    <property type="molecule type" value="Genomic_DNA"/>
</dbReference>
<organism evidence="1 2">
    <name type="scientific">Tepidiforma flava</name>
    <dbReference type="NCBI Taxonomy" id="3004094"/>
    <lineage>
        <taxon>Bacteria</taxon>
        <taxon>Bacillati</taxon>
        <taxon>Chloroflexota</taxon>
        <taxon>Tepidiformia</taxon>
        <taxon>Tepidiformales</taxon>
        <taxon>Tepidiformaceae</taxon>
        <taxon>Tepidiforma</taxon>
    </lineage>
</organism>
<dbReference type="InterPro" id="IPR052182">
    <property type="entry name" value="Glycogen/Maltodextrin_Phosph"/>
</dbReference>
<accession>A0ABY7MC61</accession>
<sequence>MSPDGWQQEVYLDLDPAALPMAHVVDGNGRPVEVAVPFDGRDVWAQAWRIDVGKTPLYVLTTNIERNPPADREITARLYGGDNEMRIQQEMVLGIGGVRLLQALGIEPAVCHMNEGHSALLGIERVRAAMERFGASFAEARLPVTGATVFTTHTAVAAGIDLFPPDLLRRYLGHYWARLGLDDRAFLDLGRTRPGTTASRSPWRCSD</sequence>
<proteinExistence type="predicted"/>
<dbReference type="Proteomes" id="UP001212803">
    <property type="component" value="Chromosome"/>
</dbReference>
<gene>
    <name evidence="1" type="primary">glgP</name>
    <name evidence="1" type="ORF">O0235_01880</name>
</gene>
<dbReference type="RefSeq" id="WP_270058017.1">
    <property type="nucleotide sequence ID" value="NZ_CP115149.1"/>
</dbReference>
<protein>
    <submittedName>
        <fullName evidence="1">Alpha-glucan family phosphorylase</fullName>
    </submittedName>
</protein>
<dbReference type="SUPFAM" id="SSF53756">
    <property type="entry name" value="UDP-Glycosyltransferase/glycogen phosphorylase"/>
    <property type="match status" value="1"/>
</dbReference>
<name>A0ABY7MC61_9CHLR</name>
<reference evidence="1 2" key="1">
    <citation type="journal article" date="2023" name="ISME J.">
        <title>Thermophilic Dehalococcoidia with unusual traits shed light on an unexpected past.</title>
        <authorList>
            <person name="Palmer M."/>
            <person name="Covington J.K."/>
            <person name="Zhou E.M."/>
            <person name="Thomas S.C."/>
            <person name="Habib N."/>
            <person name="Seymour C.O."/>
            <person name="Lai D."/>
            <person name="Johnston J."/>
            <person name="Hashimi A."/>
            <person name="Jiao J.Y."/>
            <person name="Muok A.R."/>
            <person name="Liu L."/>
            <person name="Xian W.D."/>
            <person name="Zhi X.Y."/>
            <person name="Li M.M."/>
            <person name="Silva L.P."/>
            <person name="Bowen B.P."/>
            <person name="Louie K."/>
            <person name="Briegel A."/>
            <person name="Pett-Ridge J."/>
            <person name="Weber P.K."/>
            <person name="Tocheva E.I."/>
            <person name="Woyke T."/>
            <person name="Northen T.R."/>
            <person name="Mayali X."/>
            <person name="Li W.J."/>
            <person name="Hedlund B.P."/>
        </authorList>
    </citation>
    <scope>NUCLEOTIDE SEQUENCE [LARGE SCALE GENOMIC DNA]</scope>
    <source>
        <strain evidence="1 2">YIM 72310</strain>
    </source>
</reference>
<dbReference type="PANTHER" id="PTHR42655">
    <property type="entry name" value="GLYCOGEN PHOSPHORYLASE"/>
    <property type="match status" value="1"/>
</dbReference>